<comment type="caution">
    <text evidence="2">The sequence shown here is derived from an EMBL/GenBank/DDBJ whole genome shotgun (WGS) entry which is preliminary data.</text>
</comment>
<protein>
    <submittedName>
        <fullName evidence="2">Uncharacterized protein</fullName>
    </submittedName>
</protein>
<feature type="compositionally biased region" description="Low complexity" evidence="1">
    <location>
        <begin position="345"/>
        <end position="408"/>
    </location>
</feature>
<evidence type="ECO:0000256" key="1">
    <source>
        <dbReference type="SAM" id="MobiDB-lite"/>
    </source>
</evidence>
<feature type="region of interest" description="Disordered" evidence="1">
    <location>
        <begin position="585"/>
        <end position="609"/>
    </location>
</feature>
<sequence length="772" mass="86351">MGPVDTNNPVSTQVNINGKLPPQQQANGSSTSSSGSLKDNQIELMHPKGLSKLVMSPYQYWNDNSSLPVDKLNEPRQHILLPNFPSLLNQNINLNNSSYAAQHNWSASQFQAPQTQDIHLSMNKNQFWEGVNNNHSSVPSSPDHCSSNSNTNNIHHNNGPSSSSSSNVNNNNHNNHAYSHHQQQTTAAQQQQQQQQHQQQHHHQHHQQQQQQPALQSHYTTPNSSPVLSPNSYLQHQHQHQHQQQQQQQQQAPPSYCILSSHEDYERDIKRKTPLKSIPQQSSVYDFSHLTVAAYLHQQQMEMLSKKQKSSINHNETSSLPTTPHSFELERSSSLSSFNFAPRSSESVASSSSAPATPHHHSSNSNSAHHTPSSSIRSISPEMSSYIHQQQQQHNHQHQQSYNNNNNNHHNHPHHFSAPSSPSHHPISLPLLLTASASLPATPTASSTPSFDHTALSFSTNAALNSSMQSTPQSSAPVCSCLASKHVKPSSPSDAKTLPLSGQTPATLECEEFNVPLEYFDEWMETEGKISGVTYIKSGGKVIGAHADRKTLNLKAEYEKPRNGVRKTKRELLWTQKYVCSRAGLPKKKSEEDGASPTKETPNSRKKSVSKKCGCQSRIVISVYADDKSLAVVRKIADHSAHMTPQQLEELKQNYQRHFCLIHSNLPLSSSHNNSNNYPHSDDATLLLATSSTIANQQQQHHQQTQQQLQHQSFIHSSNNVSFDSQSNQQHMNQNNFTLPTPQIKKETELFSHSYQYSHPQSRFNTLVANLN</sequence>
<feature type="compositionally biased region" description="Low complexity" evidence="1">
    <location>
        <begin position="131"/>
        <end position="198"/>
    </location>
</feature>
<gene>
    <name evidence="2" type="ORF">PPL_04064</name>
</gene>
<dbReference type="RefSeq" id="XP_020435391.1">
    <property type="nucleotide sequence ID" value="XM_020574977.1"/>
</dbReference>
<reference evidence="2 3" key="1">
    <citation type="journal article" date="2011" name="Genome Res.">
        <title>Phylogeny-wide analysis of social amoeba genomes highlights ancient origins for complex intercellular communication.</title>
        <authorList>
            <person name="Heidel A.J."/>
            <person name="Lawal H.M."/>
            <person name="Felder M."/>
            <person name="Schilde C."/>
            <person name="Helps N.R."/>
            <person name="Tunggal B."/>
            <person name="Rivero F."/>
            <person name="John U."/>
            <person name="Schleicher M."/>
            <person name="Eichinger L."/>
            <person name="Platzer M."/>
            <person name="Noegel A.A."/>
            <person name="Schaap P."/>
            <person name="Gloeckner G."/>
        </authorList>
    </citation>
    <scope>NUCLEOTIDE SEQUENCE [LARGE SCALE GENOMIC DNA]</scope>
    <source>
        <strain evidence="3">ATCC 26659 / Pp 5 / PN500</strain>
    </source>
</reference>
<dbReference type="InParanoid" id="D3B5X6"/>
<feature type="region of interest" description="Disordered" evidence="1">
    <location>
        <begin position="345"/>
        <end position="428"/>
    </location>
</feature>
<feature type="compositionally biased region" description="Polar residues" evidence="1">
    <location>
        <begin position="1"/>
        <end position="27"/>
    </location>
</feature>
<dbReference type="GeneID" id="31359551"/>
<organism evidence="2 3">
    <name type="scientific">Heterostelium pallidum (strain ATCC 26659 / Pp 5 / PN500)</name>
    <name type="common">Cellular slime mold</name>
    <name type="synonym">Polysphondylium pallidum</name>
    <dbReference type="NCBI Taxonomy" id="670386"/>
    <lineage>
        <taxon>Eukaryota</taxon>
        <taxon>Amoebozoa</taxon>
        <taxon>Evosea</taxon>
        <taxon>Eumycetozoa</taxon>
        <taxon>Dictyostelia</taxon>
        <taxon>Acytosteliales</taxon>
        <taxon>Acytosteliaceae</taxon>
        <taxon>Heterostelium</taxon>
    </lineage>
</organism>
<dbReference type="AlphaFoldDB" id="D3B5X6"/>
<dbReference type="STRING" id="670386.D3B5X6"/>
<dbReference type="EMBL" id="ADBJ01000017">
    <property type="protein sequence ID" value="EFA83274.1"/>
    <property type="molecule type" value="Genomic_DNA"/>
</dbReference>
<feature type="compositionally biased region" description="Polar residues" evidence="1">
    <location>
        <begin position="310"/>
        <end position="325"/>
    </location>
</feature>
<feature type="compositionally biased region" description="Low complexity" evidence="1">
    <location>
        <begin position="242"/>
        <end position="251"/>
    </location>
</feature>
<evidence type="ECO:0000313" key="3">
    <source>
        <dbReference type="Proteomes" id="UP000001396"/>
    </source>
</evidence>
<accession>D3B5X6</accession>
<evidence type="ECO:0000313" key="2">
    <source>
        <dbReference type="EMBL" id="EFA83274.1"/>
    </source>
</evidence>
<dbReference type="Proteomes" id="UP000001396">
    <property type="component" value="Unassembled WGS sequence"/>
</dbReference>
<keyword evidence="3" id="KW-1185">Reference proteome</keyword>
<feature type="region of interest" description="Disordered" evidence="1">
    <location>
        <begin position="1"/>
        <end position="37"/>
    </location>
</feature>
<feature type="region of interest" description="Disordered" evidence="1">
    <location>
        <begin position="129"/>
        <end position="255"/>
    </location>
</feature>
<feature type="region of interest" description="Disordered" evidence="1">
    <location>
        <begin position="306"/>
        <end position="328"/>
    </location>
</feature>
<proteinExistence type="predicted"/>
<feature type="compositionally biased region" description="Polar residues" evidence="1">
    <location>
        <begin position="213"/>
        <end position="234"/>
    </location>
</feature>
<feature type="compositionally biased region" description="Low complexity" evidence="1">
    <location>
        <begin position="416"/>
        <end position="428"/>
    </location>
</feature>
<name>D3B5X6_HETP5</name>